<evidence type="ECO:0000313" key="10">
    <source>
        <dbReference type="Proteomes" id="UP000249417"/>
    </source>
</evidence>
<comment type="caution">
    <text evidence="9">The sequence shown here is derived from an EMBL/GenBank/DDBJ whole genome shotgun (WGS) entry which is preliminary data.</text>
</comment>
<sequence length="349" mass="38472">ILSLKPAQFFFFFFYSLYLWHWPIIVLYTYKTGPELLKFEKLWVFIACILAGTAGYCLIEKPCMKKNISKPSFGAMMAALTIAGVLAGSAFILTKGFETRFDPAVRKAASYLDYKKSKPENPCFLEEKTKITDSAMMDSCVKIDPGKKNILLLGDSHADHLYGAMAETLKNAQVTELASSGCRPLIGASGPQRCTGLFQRVMEKYLPENKFDVVILSGRWHEEDAALIAKTVAEISEHAKRVIVSGPIVTYTSAVPKLIAFSMIKGDEGKSVIAAQNKTSMAMDKKLREAAAQTGAEYFSVQDALCYDGACQYETPDHTPMIFDTGHLTHQGAIIVMRAMDKELGLSAP</sequence>
<gene>
    <name evidence="9" type="ORF">DI551_08845</name>
</gene>
<dbReference type="PANTHER" id="PTHR23028">
    <property type="entry name" value="ACETYLTRANSFERASE"/>
    <property type="match status" value="1"/>
</dbReference>
<accession>A0A2W5MUQ0</accession>
<name>A0A2W5MUQ0_9BACT</name>
<keyword evidence="1" id="KW-1003">Cell membrane</keyword>
<keyword evidence="4 7" id="KW-1133">Transmembrane helix</keyword>
<dbReference type="GO" id="GO:0016788">
    <property type="term" value="F:hydrolase activity, acting on ester bonds"/>
    <property type="evidence" value="ECO:0007669"/>
    <property type="project" value="UniProtKB-ARBA"/>
</dbReference>
<keyword evidence="5 7" id="KW-0472">Membrane</keyword>
<evidence type="ECO:0000259" key="8">
    <source>
        <dbReference type="Pfam" id="PF19040"/>
    </source>
</evidence>
<dbReference type="InterPro" id="IPR050879">
    <property type="entry name" value="Acyltransferase_3"/>
</dbReference>
<dbReference type="PANTHER" id="PTHR23028:SF53">
    <property type="entry name" value="ACYL_TRANSF_3 DOMAIN-CONTAINING PROTEIN"/>
    <property type="match status" value="1"/>
</dbReference>
<evidence type="ECO:0000256" key="3">
    <source>
        <dbReference type="ARBA" id="ARBA00022692"/>
    </source>
</evidence>
<evidence type="ECO:0000256" key="6">
    <source>
        <dbReference type="ARBA" id="ARBA00023315"/>
    </source>
</evidence>
<evidence type="ECO:0000256" key="4">
    <source>
        <dbReference type="ARBA" id="ARBA00022989"/>
    </source>
</evidence>
<feature type="transmembrane region" description="Helical" evidence="7">
    <location>
        <begin position="9"/>
        <end position="30"/>
    </location>
</feature>
<dbReference type="Pfam" id="PF19040">
    <property type="entry name" value="SGNH"/>
    <property type="match status" value="1"/>
</dbReference>
<evidence type="ECO:0000256" key="2">
    <source>
        <dbReference type="ARBA" id="ARBA00022679"/>
    </source>
</evidence>
<dbReference type="Gene3D" id="3.40.50.1110">
    <property type="entry name" value="SGNH hydrolase"/>
    <property type="match status" value="1"/>
</dbReference>
<feature type="non-terminal residue" evidence="9">
    <location>
        <position position="1"/>
    </location>
</feature>
<protein>
    <recommendedName>
        <fullName evidence="8">SGNH domain-containing protein</fullName>
    </recommendedName>
</protein>
<keyword evidence="3 7" id="KW-0812">Transmembrane</keyword>
<feature type="transmembrane region" description="Helical" evidence="7">
    <location>
        <begin position="42"/>
        <end position="59"/>
    </location>
</feature>
<feature type="domain" description="SGNH" evidence="8">
    <location>
        <begin position="135"/>
        <end position="341"/>
    </location>
</feature>
<feature type="transmembrane region" description="Helical" evidence="7">
    <location>
        <begin position="71"/>
        <end position="93"/>
    </location>
</feature>
<dbReference type="SUPFAM" id="SSF52266">
    <property type="entry name" value="SGNH hydrolase"/>
    <property type="match status" value="1"/>
</dbReference>
<keyword evidence="2" id="KW-0808">Transferase</keyword>
<reference evidence="9 10" key="1">
    <citation type="submission" date="2017-08" db="EMBL/GenBank/DDBJ databases">
        <title>Infants hospitalized years apart are colonized by the same room-sourced microbial strains.</title>
        <authorList>
            <person name="Brooks B."/>
            <person name="Olm M.R."/>
            <person name="Firek B.A."/>
            <person name="Baker R."/>
            <person name="Thomas B.C."/>
            <person name="Morowitz M.J."/>
            <person name="Banfield J.F."/>
        </authorList>
    </citation>
    <scope>NUCLEOTIDE SEQUENCE [LARGE SCALE GENOMIC DNA]</scope>
    <source>
        <strain evidence="9">S2_005_002_R2_29</strain>
    </source>
</reference>
<dbReference type="GO" id="GO:0016746">
    <property type="term" value="F:acyltransferase activity"/>
    <property type="evidence" value="ECO:0007669"/>
    <property type="project" value="UniProtKB-KW"/>
</dbReference>
<proteinExistence type="predicted"/>
<evidence type="ECO:0000256" key="7">
    <source>
        <dbReference type="SAM" id="Phobius"/>
    </source>
</evidence>
<dbReference type="Proteomes" id="UP000249417">
    <property type="component" value="Unassembled WGS sequence"/>
</dbReference>
<evidence type="ECO:0000313" key="9">
    <source>
        <dbReference type="EMBL" id="PZQ45001.1"/>
    </source>
</evidence>
<dbReference type="InterPro" id="IPR036514">
    <property type="entry name" value="SGNH_hydro_sf"/>
</dbReference>
<dbReference type="GO" id="GO:0009103">
    <property type="term" value="P:lipopolysaccharide biosynthetic process"/>
    <property type="evidence" value="ECO:0007669"/>
    <property type="project" value="TreeGrafter"/>
</dbReference>
<dbReference type="InterPro" id="IPR043968">
    <property type="entry name" value="SGNH"/>
</dbReference>
<dbReference type="GO" id="GO:0016020">
    <property type="term" value="C:membrane"/>
    <property type="evidence" value="ECO:0007669"/>
    <property type="project" value="TreeGrafter"/>
</dbReference>
<dbReference type="AlphaFoldDB" id="A0A2W5MUQ0"/>
<dbReference type="EMBL" id="QFQB01000068">
    <property type="protein sequence ID" value="PZQ45001.1"/>
    <property type="molecule type" value="Genomic_DNA"/>
</dbReference>
<keyword evidence="6" id="KW-0012">Acyltransferase</keyword>
<evidence type="ECO:0000256" key="1">
    <source>
        <dbReference type="ARBA" id="ARBA00022475"/>
    </source>
</evidence>
<evidence type="ECO:0000256" key="5">
    <source>
        <dbReference type="ARBA" id="ARBA00023136"/>
    </source>
</evidence>
<organism evidence="9 10">
    <name type="scientific">Micavibrio aeruginosavorus</name>
    <dbReference type="NCBI Taxonomy" id="349221"/>
    <lineage>
        <taxon>Bacteria</taxon>
        <taxon>Pseudomonadati</taxon>
        <taxon>Bdellovibrionota</taxon>
        <taxon>Bdellovibrionia</taxon>
        <taxon>Bdellovibrionales</taxon>
        <taxon>Pseudobdellovibrionaceae</taxon>
        <taxon>Micavibrio</taxon>
    </lineage>
</organism>